<accession>A0A0C9UXW9</accession>
<name>A0A0C9UXW9_SPHS4</name>
<dbReference type="PANTHER" id="PTHR33096">
    <property type="entry name" value="CXC2 DOMAIN-CONTAINING PROTEIN"/>
    <property type="match status" value="1"/>
</dbReference>
<dbReference type="Proteomes" id="UP000054279">
    <property type="component" value="Unassembled WGS sequence"/>
</dbReference>
<keyword evidence="1" id="KW-1133">Transmembrane helix</keyword>
<dbReference type="PANTHER" id="PTHR33096:SF1">
    <property type="entry name" value="CXC1-LIKE CYSTEINE CLUSTER ASSOCIATED WITH KDZ TRANSPOSASES DOMAIN-CONTAINING PROTEIN"/>
    <property type="match status" value="1"/>
</dbReference>
<reference evidence="2 3" key="1">
    <citation type="submission" date="2014-06" db="EMBL/GenBank/DDBJ databases">
        <title>Evolutionary Origins and Diversification of the Mycorrhizal Mutualists.</title>
        <authorList>
            <consortium name="DOE Joint Genome Institute"/>
            <consortium name="Mycorrhizal Genomics Consortium"/>
            <person name="Kohler A."/>
            <person name="Kuo A."/>
            <person name="Nagy L.G."/>
            <person name="Floudas D."/>
            <person name="Copeland A."/>
            <person name="Barry K.W."/>
            <person name="Cichocki N."/>
            <person name="Veneault-Fourrey C."/>
            <person name="LaButti K."/>
            <person name="Lindquist E.A."/>
            <person name="Lipzen A."/>
            <person name="Lundell T."/>
            <person name="Morin E."/>
            <person name="Murat C."/>
            <person name="Riley R."/>
            <person name="Ohm R."/>
            <person name="Sun H."/>
            <person name="Tunlid A."/>
            <person name="Henrissat B."/>
            <person name="Grigoriev I.V."/>
            <person name="Hibbett D.S."/>
            <person name="Martin F."/>
        </authorList>
    </citation>
    <scope>NUCLEOTIDE SEQUENCE [LARGE SCALE GENOMIC DNA]</scope>
    <source>
        <strain evidence="2 3">SS14</strain>
    </source>
</reference>
<feature type="non-terminal residue" evidence="2">
    <location>
        <position position="1"/>
    </location>
</feature>
<evidence type="ECO:0000313" key="2">
    <source>
        <dbReference type="EMBL" id="KIJ30231.1"/>
    </source>
</evidence>
<sequence>DVHVAIDGNFTHTRYSSVDDNPTIILLSELSLWLTEAELESAKKHMAECKEGNGRGGRQQAHVPEGSLDHCEDVHKVVRDHGNETAKGVMALKGLMAMVCHYNVPLFICDITTPGEQCFYLIALIHKLASLLLLTATIGLLYNISCLLDRSIAKHNLIPEIAPHLSLATTTFHAY</sequence>
<dbReference type="Pfam" id="PF18758">
    <property type="entry name" value="KDZ"/>
    <property type="match status" value="1"/>
</dbReference>
<gene>
    <name evidence="2" type="ORF">M422DRAFT_85997</name>
</gene>
<dbReference type="EMBL" id="KN837266">
    <property type="protein sequence ID" value="KIJ30231.1"/>
    <property type="molecule type" value="Genomic_DNA"/>
</dbReference>
<dbReference type="OrthoDB" id="3253684at2759"/>
<evidence type="ECO:0000256" key="1">
    <source>
        <dbReference type="SAM" id="Phobius"/>
    </source>
</evidence>
<evidence type="ECO:0000313" key="3">
    <source>
        <dbReference type="Proteomes" id="UP000054279"/>
    </source>
</evidence>
<dbReference type="AlphaFoldDB" id="A0A0C9UXW9"/>
<dbReference type="HOGENOM" id="CLU_004552_1_0_1"/>
<keyword evidence="3" id="KW-1185">Reference proteome</keyword>
<keyword evidence="1" id="KW-0812">Transmembrane</keyword>
<proteinExistence type="predicted"/>
<organism evidence="2 3">
    <name type="scientific">Sphaerobolus stellatus (strain SS14)</name>
    <dbReference type="NCBI Taxonomy" id="990650"/>
    <lineage>
        <taxon>Eukaryota</taxon>
        <taxon>Fungi</taxon>
        <taxon>Dikarya</taxon>
        <taxon>Basidiomycota</taxon>
        <taxon>Agaricomycotina</taxon>
        <taxon>Agaricomycetes</taxon>
        <taxon>Phallomycetidae</taxon>
        <taxon>Geastrales</taxon>
        <taxon>Sphaerobolaceae</taxon>
        <taxon>Sphaerobolus</taxon>
    </lineage>
</organism>
<keyword evidence="1" id="KW-0472">Membrane</keyword>
<feature type="transmembrane region" description="Helical" evidence="1">
    <location>
        <begin position="119"/>
        <end position="144"/>
    </location>
</feature>
<protein>
    <submittedName>
        <fullName evidence="2">Uncharacterized protein</fullName>
    </submittedName>
</protein>
<dbReference type="InterPro" id="IPR040521">
    <property type="entry name" value="KDZ"/>
</dbReference>
<feature type="non-terminal residue" evidence="2">
    <location>
        <position position="175"/>
    </location>
</feature>